<feature type="transmembrane region" description="Helical" evidence="9">
    <location>
        <begin position="51"/>
        <end position="71"/>
    </location>
</feature>
<evidence type="ECO:0000313" key="10">
    <source>
        <dbReference type="EMBL" id="SFL26105.1"/>
    </source>
</evidence>
<proteinExistence type="inferred from homology"/>
<feature type="transmembrane region" description="Helical" evidence="9">
    <location>
        <begin position="193"/>
        <end position="212"/>
    </location>
</feature>
<reference evidence="11" key="1">
    <citation type="submission" date="2016-10" db="EMBL/GenBank/DDBJ databases">
        <authorList>
            <person name="Varghese N."/>
            <person name="Submissions S."/>
        </authorList>
    </citation>
    <scope>NUCLEOTIDE SEQUENCE [LARGE SCALE GENOMIC DNA]</scope>
    <source>
        <strain evidence="11">CGMCC 1.6474</strain>
    </source>
</reference>
<feature type="transmembrane region" description="Helical" evidence="9">
    <location>
        <begin position="78"/>
        <end position="104"/>
    </location>
</feature>
<comment type="subcellular location">
    <subcellularLocation>
        <location evidence="1">Cell membrane</location>
        <topology evidence="1">Multi-pass membrane protein</topology>
    </subcellularLocation>
</comment>
<sequence>MKKFTSGDGLVVPPRPTRITAAETPGAPLASSMVVFAIIVAGLYLGREVLIPLAIAVLLSFVLGPLVNLLRRLRLGRIVAVLATVLFASGVIGGLSAIIGVQVADLVQDVPRYQKTIERKVQNLREGSLGQTMDYIANMNRAIHQGGEEEKKPEPEKRQNPPAKAEPPKPVIVQVEERRPSPLELATTVLSPIMQPLATAGIVVVVLLFVLMQREDLRDRLIRLAGSSDLHRTTVAMDDAARRLSRYFLGQLALNTAFGVVIGIGLWIIGVPNPVLWAIFSAVMRFVPYIGAVLSAILPLALAAAVDPGWGMMLATLVLFAVIEPLVGHVIEPLVYGHSTGLSPFSVLISALFWTWLWGPVGLLLSTPLTVCLVVLGRHVDRLEFLDVLFSNRPALTPVENFYQRMLADDPEEAQEHAEMILRECSLSAYYDDVVLKGLELAARDAARGVLTPDQKADIRTSITALVEDLEEREDGLPEPDKTPKLIPPAEGDLACSSEPIPDPSPDDLPEAWRQEGAVLLVAGRGFLDGAATAIADQLLRKRGFGTRQVPFAEVARVRLAAWDPGSPQAVCVISLALSGEPAHLSRLVGRLRRKLEAVPVVAGLWRLDEPMLSDETLRAKLGADDHVTSLRDLVETVLTLAREGMSLAEPERREAATPPRQALPEPA</sequence>
<evidence type="ECO:0000256" key="2">
    <source>
        <dbReference type="ARBA" id="ARBA00009773"/>
    </source>
</evidence>
<dbReference type="GO" id="GO:0005886">
    <property type="term" value="C:plasma membrane"/>
    <property type="evidence" value="ECO:0007669"/>
    <property type="project" value="UniProtKB-SubCell"/>
</dbReference>
<dbReference type="InterPro" id="IPR002549">
    <property type="entry name" value="AI-2E-like"/>
</dbReference>
<name>A0A1I4G7S2_9HYPH</name>
<organism evidence="10 11">
    <name type="scientific">Methylorubrum salsuginis</name>
    <dbReference type="NCBI Taxonomy" id="414703"/>
    <lineage>
        <taxon>Bacteria</taxon>
        <taxon>Pseudomonadati</taxon>
        <taxon>Pseudomonadota</taxon>
        <taxon>Alphaproteobacteria</taxon>
        <taxon>Hyphomicrobiales</taxon>
        <taxon>Methylobacteriaceae</taxon>
        <taxon>Methylorubrum</taxon>
    </lineage>
</organism>
<comment type="similarity">
    <text evidence="2">Belongs to the autoinducer-2 exporter (AI-2E) (TC 2.A.86) family.</text>
</comment>
<keyword evidence="7 9" id="KW-0472">Membrane</keyword>
<dbReference type="STRING" id="414703.SAMN04488125_111137"/>
<dbReference type="Proteomes" id="UP000198804">
    <property type="component" value="Unassembled WGS sequence"/>
</dbReference>
<feature type="transmembrane region" description="Helical" evidence="9">
    <location>
        <begin position="310"/>
        <end position="331"/>
    </location>
</feature>
<dbReference type="AlphaFoldDB" id="A0A1I4G7S2"/>
<evidence type="ECO:0000256" key="1">
    <source>
        <dbReference type="ARBA" id="ARBA00004651"/>
    </source>
</evidence>
<feature type="compositionally biased region" description="Basic and acidic residues" evidence="8">
    <location>
        <begin position="475"/>
        <end position="484"/>
    </location>
</feature>
<feature type="compositionally biased region" description="Basic and acidic residues" evidence="8">
    <location>
        <begin position="146"/>
        <end position="159"/>
    </location>
</feature>
<feature type="region of interest" description="Disordered" evidence="8">
    <location>
        <begin position="146"/>
        <end position="169"/>
    </location>
</feature>
<dbReference type="RefSeq" id="WP_091947540.1">
    <property type="nucleotide sequence ID" value="NZ_FOSV01000011.1"/>
</dbReference>
<evidence type="ECO:0000256" key="5">
    <source>
        <dbReference type="ARBA" id="ARBA00022692"/>
    </source>
</evidence>
<keyword evidence="4" id="KW-1003">Cell membrane</keyword>
<keyword evidence="3" id="KW-0813">Transport</keyword>
<keyword evidence="11" id="KW-1185">Reference proteome</keyword>
<dbReference type="Pfam" id="PF01594">
    <property type="entry name" value="AI-2E_transport"/>
    <property type="match status" value="2"/>
</dbReference>
<evidence type="ECO:0000256" key="8">
    <source>
        <dbReference type="SAM" id="MobiDB-lite"/>
    </source>
</evidence>
<evidence type="ECO:0000313" key="11">
    <source>
        <dbReference type="Proteomes" id="UP000198804"/>
    </source>
</evidence>
<evidence type="ECO:0000256" key="3">
    <source>
        <dbReference type="ARBA" id="ARBA00022448"/>
    </source>
</evidence>
<evidence type="ECO:0000256" key="9">
    <source>
        <dbReference type="SAM" id="Phobius"/>
    </source>
</evidence>
<evidence type="ECO:0000256" key="6">
    <source>
        <dbReference type="ARBA" id="ARBA00022989"/>
    </source>
</evidence>
<keyword evidence="6 9" id="KW-1133">Transmembrane helix</keyword>
<feature type="region of interest" description="Disordered" evidence="8">
    <location>
        <begin position="471"/>
        <end position="493"/>
    </location>
</feature>
<keyword evidence="5 9" id="KW-0812">Transmembrane</keyword>
<feature type="transmembrane region" description="Helical" evidence="9">
    <location>
        <begin position="247"/>
        <end position="269"/>
    </location>
</feature>
<dbReference type="PANTHER" id="PTHR21716:SF53">
    <property type="entry name" value="PERMEASE PERM-RELATED"/>
    <property type="match status" value="1"/>
</dbReference>
<dbReference type="PANTHER" id="PTHR21716">
    <property type="entry name" value="TRANSMEMBRANE PROTEIN"/>
    <property type="match status" value="1"/>
</dbReference>
<feature type="transmembrane region" description="Helical" evidence="9">
    <location>
        <begin position="351"/>
        <end position="376"/>
    </location>
</feature>
<accession>A0A1I4G7S2</accession>
<feature type="transmembrane region" description="Helical" evidence="9">
    <location>
        <begin position="275"/>
        <end position="298"/>
    </location>
</feature>
<evidence type="ECO:0000256" key="4">
    <source>
        <dbReference type="ARBA" id="ARBA00022475"/>
    </source>
</evidence>
<feature type="transmembrane region" description="Helical" evidence="9">
    <location>
        <begin position="26"/>
        <end position="45"/>
    </location>
</feature>
<evidence type="ECO:0000256" key="7">
    <source>
        <dbReference type="ARBA" id="ARBA00023136"/>
    </source>
</evidence>
<gene>
    <name evidence="10" type="ORF">SAMN04488125_111137</name>
</gene>
<protein>
    <submittedName>
        <fullName evidence="10">Predicted PurR-regulated permease PerM</fullName>
    </submittedName>
</protein>
<dbReference type="EMBL" id="FOSV01000011">
    <property type="protein sequence ID" value="SFL26105.1"/>
    <property type="molecule type" value="Genomic_DNA"/>
</dbReference>
<dbReference type="OrthoDB" id="9799225at2"/>
<feature type="region of interest" description="Disordered" evidence="8">
    <location>
        <begin position="646"/>
        <end position="668"/>
    </location>
</feature>